<evidence type="ECO:0000256" key="1">
    <source>
        <dbReference type="SAM" id="MobiDB-lite"/>
    </source>
</evidence>
<protein>
    <recommendedName>
        <fullName evidence="4">Zinc-ribbon domain-containing protein</fullName>
    </recommendedName>
</protein>
<dbReference type="Proteomes" id="UP001200513">
    <property type="component" value="Chromosome"/>
</dbReference>
<name>A0A9Y1FNH6_9ARCH</name>
<keyword evidence="2" id="KW-0472">Membrane</keyword>
<accession>A0A9Y1FNH6</accession>
<feature type="transmembrane region" description="Helical" evidence="2">
    <location>
        <begin position="129"/>
        <end position="158"/>
    </location>
</feature>
<keyword evidence="2" id="KW-1133">Transmembrane helix</keyword>
<feature type="region of interest" description="Disordered" evidence="1">
    <location>
        <begin position="203"/>
        <end position="232"/>
    </location>
</feature>
<gene>
    <name evidence="3" type="ORF">K9W46_00880</name>
</gene>
<reference evidence="3" key="1">
    <citation type="journal article" date="2022" name="Nat. Microbiol.">
        <title>Unique mobile elements and scalable gene flow at the prokaryote-eukaryote boundary revealed by circularized Asgard archaea genomes.</title>
        <authorList>
            <person name="Wu F."/>
            <person name="Speth D.R."/>
            <person name="Philosof A."/>
            <person name="Cremiere A."/>
            <person name="Narayanan A."/>
            <person name="Barco R.A."/>
            <person name="Connon S.A."/>
            <person name="Amend J.P."/>
            <person name="Antoshechkin I.A."/>
            <person name="Orphan V.J."/>
        </authorList>
    </citation>
    <scope>NUCLEOTIDE SEQUENCE</scope>
    <source>
        <strain evidence="3">PR6</strain>
    </source>
</reference>
<organism evidence="3">
    <name type="scientific">Candidatus Heimdallarchaeum endolithica</name>
    <dbReference type="NCBI Taxonomy" id="2876572"/>
    <lineage>
        <taxon>Archaea</taxon>
        <taxon>Promethearchaeati</taxon>
        <taxon>Candidatus Heimdallarchaeota</taxon>
        <taxon>Candidatus Heimdallarchaeia (ex Rinke et al. 2021) (nom. nud.)</taxon>
        <taxon>Candidatus Heimdallarchaeales</taxon>
        <taxon>Candidatus Heimdallarchaeaceae</taxon>
        <taxon>Candidatus Heimdallarchaeum</taxon>
    </lineage>
</organism>
<sequence>MGNHAKYLNGLAVTSIVFIAIATIPLGIVATVGGLNSNYNESTITLDPGNYTILKLDRSYYHFIQYYVNAGEDVKVTTYHIENYVEDVYNEIDLYNMSKNDKHNEIIFGNDENNAAIYLINNNNFSISVYYIIVSIPRAFVISAFVFGVIDGFFLLLLTLHTLGYIIKNLLIVPITGGYSKYDERKSYDKKVRYESYYYPKASKQSPKEKGKPSSTSISMTESNYDNDRIKTSTGTTVTASVETKRRYIPAIANISENFVVARSPKTYNNKHRFVNTFRYYYDQTDINERVLILFATFFFLIGCFTGTFWNIFAMPIIIGIITAIVFYNSRNRREKIVQLVQAYGAIYVRDLAKMVNAPYKIVQRDVWKIINLGLANIAYDIKNDIIFIPGIQNSEQAKKAKHEYSTRRATFPTHQPLSTSKQSTEFDKILSVSSSVDDKEIICPFCEAKNPGDSSFCIKCGASLKPAK</sequence>
<feature type="transmembrane region" description="Helical" evidence="2">
    <location>
        <begin position="309"/>
        <end position="328"/>
    </location>
</feature>
<feature type="compositionally biased region" description="Polar residues" evidence="1">
    <location>
        <begin position="213"/>
        <end position="224"/>
    </location>
</feature>
<feature type="transmembrane region" description="Helical" evidence="2">
    <location>
        <begin position="287"/>
        <end position="303"/>
    </location>
</feature>
<dbReference type="AlphaFoldDB" id="A0A9Y1FNH6"/>
<keyword evidence="2" id="KW-0812">Transmembrane</keyword>
<proteinExistence type="predicted"/>
<dbReference type="EMBL" id="CP084167">
    <property type="protein sequence ID" value="UJG43752.1"/>
    <property type="molecule type" value="Genomic_DNA"/>
</dbReference>
<evidence type="ECO:0000256" key="2">
    <source>
        <dbReference type="SAM" id="Phobius"/>
    </source>
</evidence>
<evidence type="ECO:0000313" key="3">
    <source>
        <dbReference type="EMBL" id="UJG43752.1"/>
    </source>
</evidence>
<feature type="transmembrane region" description="Helical" evidence="2">
    <location>
        <begin position="7"/>
        <end position="30"/>
    </location>
</feature>
<evidence type="ECO:0008006" key="4">
    <source>
        <dbReference type="Google" id="ProtNLM"/>
    </source>
</evidence>